<dbReference type="Pfam" id="PF13561">
    <property type="entry name" value="adh_short_C2"/>
    <property type="match status" value="1"/>
</dbReference>
<dbReference type="OrthoDB" id="286404at2"/>
<dbReference type="PANTHER" id="PTHR43180:SF28">
    <property type="entry name" value="NAD(P)-BINDING ROSSMANN-FOLD SUPERFAMILY PROTEIN"/>
    <property type="match status" value="1"/>
</dbReference>
<dbReference type="Proteomes" id="UP000179627">
    <property type="component" value="Unassembled WGS sequence"/>
</dbReference>
<dbReference type="RefSeq" id="WP_071084232.1">
    <property type="nucleotide sequence ID" value="NZ_MBLM01000110.1"/>
</dbReference>
<gene>
    <name evidence="6" type="ORF">CC117_15985</name>
</gene>
<dbReference type="NCBIfam" id="NF005559">
    <property type="entry name" value="PRK07231.1"/>
    <property type="match status" value="1"/>
</dbReference>
<dbReference type="PANTHER" id="PTHR43180">
    <property type="entry name" value="3-OXOACYL-(ACYL-CARRIER-PROTEIN) REDUCTASE (AFU_ORTHOLOGUE AFUA_6G11210)"/>
    <property type="match status" value="1"/>
</dbReference>
<organism evidence="6 7">
    <name type="scientific">Parafrankia colletiae</name>
    <dbReference type="NCBI Taxonomy" id="573497"/>
    <lineage>
        <taxon>Bacteria</taxon>
        <taxon>Bacillati</taxon>
        <taxon>Actinomycetota</taxon>
        <taxon>Actinomycetes</taxon>
        <taxon>Frankiales</taxon>
        <taxon>Frankiaceae</taxon>
        <taxon>Parafrankia</taxon>
    </lineage>
</organism>
<comment type="caution">
    <text evidence="6">The sequence shown here is derived from an EMBL/GenBank/DDBJ whole genome shotgun (WGS) entry which is preliminary data.</text>
</comment>
<keyword evidence="7" id="KW-1185">Reference proteome</keyword>
<keyword evidence="3" id="KW-0520">NAD</keyword>
<evidence type="ECO:0000256" key="1">
    <source>
        <dbReference type="ARBA" id="ARBA00006484"/>
    </source>
</evidence>
<keyword evidence="4" id="KW-0443">Lipid metabolism</keyword>
<comment type="similarity">
    <text evidence="1">Belongs to the short-chain dehydrogenases/reductases (SDR) family.</text>
</comment>
<keyword evidence="5" id="KW-0753">Steroid metabolism</keyword>
<dbReference type="FunFam" id="3.40.50.720:FF:000084">
    <property type="entry name" value="Short-chain dehydrogenase reductase"/>
    <property type="match status" value="1"/>
</dbReference>
<dbReference type="SUPFAM" id="SSF51735">
    <property type="entry name" value="NAD(P)-binding Rossmann-fold domains"/>
    <property type="match status" value="1"/>
</dbReference>
<dbReference type="AlphaFoldDB" id="A0A1S1QWW1"/>
<dbReference type="PRINTS" id="PR00080">
    <property type="entry name" value="SDRFAMILY"/>
</dbReference>
<evidence type="ECO:0000256" key="3">
    <source>
        <dbReference type="ARBA" id="ARBA00023027"/>
    </source>
</evidence>
<sequence>MTATGDLEGKVAIVTGAANGIGRAIATRFVAEGAKVVVADIDTGGQGVAAKLGGRAAFFTTDVSDPAQAHALVDFTIEHFGGLHVLCNNAGVSGGLRRFLDDDLRDFERVVAVDLYGVMACSRSAARHMVDHGGGAIVNIASGAGVTPGIGMLPYRAAKAGVVQFTRCLAVEVGEHGIRANCIAPANISTDINAAFDKTTVTRLQPLPHQGRTRDIAEAALYLASDRAAHVTGLVLTVDGGMSLGTPPRR</sequence>
<keyword evidence="2" id="KW-0560">Oxidoreductase</keyword>
<dbReference type="CDD" id="cd05233">
    <property type="entry name" value="SDR_c"/>
    <property type="match status" value="1"/>
</dbReference>
<name>A0A1S1QWW1_9ACTN</name>
<dbReference type="InterPro" id="IPR002347">
    <property type="entry name" value="SDR_fam"/>
</dbReference>
<dbReference type="Gene3D" id="3.40.50.720">
    <property type="entry name" value="NAD(P)-binding Rossmann-like Domain"/>
    <property type="match status" value="1"/>
</dbReference>
<evidence type="ECO:0000256" key="4">
    <source>
        <dbReference type="ARBA" id="ARBA00023098"/>
    </source>
</evidence>
<reference evidence="7" key="1">
    <citation type="submission" date="2016-07" db="EMBL/GenBank/DDBJ databases">
        <title>Sequence Frankia sp. strain CcI1.17.</title>
        <authorList>
            <person name="Ghodhbane-Gtari F."/>
            <person name="Swanson E."/>
            <person name="Gueddou A."/>
            <person name="Morris K."/>
            <person name="Hezbri K."/>
            <person name="Ktari A."/>
            <person name="Nouioui I."/>
            <person name="Abebe-Akele F."/>
            <person name="Simpson S."/>
            <person name="Thomas K."/>
            <person name="Gtari M."/>
            <person name="Tisa L.S."/>
            <person name="Hurst S."/>
        </authorList>
    </citation>
    <scope>NUCLEOTIDE SEQUENCE [LARGE SCALE GENOMIC DNA]</scope>
    <source>
        <strain evidence="7">Cc1.17</strain>
    </source>
</reference>
<evidence type="ECO:0000313" key="6">
    <source>
        <dbReference type="EMBL" id="OHV37971.1"/>
    </source>
</evidence>
<protein>
    <submittedName>
        <fullName evidence="6">Oxidoreductase</fullName>
    </submittedName>
</protein>
<evidence type="ECO:0000256" key="2">
    <source>
        <dbReference type="ARBA" id="ARBA00023002"/>
    </source>
</evidence>
<dbReference type="GO" id="GO:0016491">
    <property type="term" value="F:oxidoreductase activity"/>
    <property type="evidence" value="ECO:0007669"/>
    <property type="project" value="UniProtKB-KW"/>
</dbReference>
<dbReference type="PRINTS" id="PR00081">
    <property type="entry name" value="GDHRDH"/>
</dbReference>
<evidence type="ECO:0000256" key="5">
    <source>
        <dbReference type="ARBA" id="ARBA00023221"/>
    </source>
</evidence>
<accession>A0A1S1QWW1</accession>
<dbReference type="InterPro" id="IPR036291">
    <property type="entry name" value="NAD(P)-bd_dom_sf"/>
</dbReference>
<evidence type="ECO:0000313" key="7">
    <source>
        <dbReference type="Proteomes" id="UP000179627"/>
    </source>
</evidence>
<dbReference type="GO" id="GO:0008202">
    <property type="term" value="P:steroid metabolic process"/>
    <property type="evidence" value="ECO:0007669"/>
    <property type="project" value="UniProtKB-KW"/>
</dbReference>
<proteinExistence type="inferred from homology"/>
<dbReference type="EMBL" id="MBLM01000110">
    <property type="protein sequence ID" value="OHV37971.1"/>
    <property type="molecule type" value="Genomic_DNA"/>
</dbReference>